<dbReference type="PANTHER" id="PTHR39344">
    <property type="entry name" value="UPF0182 PROTEIN SLL1060"/>
    <property type="match status" value="1"/>
</dbReference>
<keyword evidence="1 5" id="KW-1003">Cell membrane</keyword>
<feature type="transmembrane region" description="Helical" evidence="5">
    <location>
        <begin position="173"/>
        <end position="196"/>
    </location>
</feature>
<evidence type="ECO:0000256" key="6">
    <source>
        <dbReference type="SAM" id="MobiDB-lite"/>
    </source>
</evidence>
<evidence type="ECO:0000256" key="4">
    <source>
        <dbReference type="ARBA" id="ARBA00023136"/>
    </source>
</evidence>
<dbReference type="AlphaFoldDB" id="A0AAD0K8C6"/>
<feature type="transmembrane region" description="Helical" evidence="5">
    <location>
        <begin position="62"/>
        <end position="88"/>
    </location>
</feature>
<dbReference type="NCBIfam" id="NF009097">
    <property type="entry name" value="PRK12438.1"/>
    <property type="match status" value="1"/>
</dbReference>
<accession>A0AAD0K8C6</accession>
<dbReference type="Proteomes" id="UP000247118">
    <property type="component" value="Chromosome"/>
</dbReference>
<feature type="transmembrane region" description="Helical" evidence="5">
    <location>
        <begin position="290"/>
        <end position="309"/>
    </location>
</feature>
<keyword evidence="3 5" id="KW-1133">Transmembrane helix</keyword>
<feature type="transmembrane region" description="Helical" evidence="5">
    <location>
        <begin position="115"/>
        <end position="134"/>
    </location>
</feature>
<dbReference type="Pfam" id="PF03699">
    <property type="entry name" value="UPF0182"/>
    <property type="match status" value="1"/>
</dbReference>
<reference evidence="7 8" key="1">
    <citation type="submission" date="2018-05" db="EMBL/GenBank/DDBJ databases">
        <title>Complete genome sequence of Gordonia terrae NRRL B-16283.</title>
        <authorList>
            <person name="Garlena R.A."/>
            <person name="Russell D.A."/>
            <person name="Hatfull G.F."/>
        </authorList>
    </citation>
    <scope>NUCLEOTIDE SEQUENCE [LARGE SCALE GENOMIC DNA]</scope>
    <source>
        <strain evidence="7 8">NRRL B-16283</strain>
    </source>
</reference>
<gene>
    <name evidence="7" type="ORF">DLJ61_18225</name>
</gene>
<dbReference type="PANTHER" id="PTHR39344:SF1">
    <property type="entry name" value="UPF0182 PROTEIN SLL1060"/>
    <property type="match status" value="1"/>
</dbReference>
<dbReference type="InterPro" id="IPR005372">
    <property type="entry name" value="UPF0182"/>
</dbReference>
<evidence type="ECO:0000256" key="2">
    <source>
        <dbReference type="ARBA" id="ARBA00022692"/>
    </source>
</evidence>
<proteinExistence type="inferred from homology"/>
<dbReference type="HAMAP" id="MF_01600">
    <property type="entry name" value="UPF0182"/>
    <property type="match status" value="1"/>
</dbReference>
<dbReference type="GO" id="GO:0005576">
    <property type="term" value="C:extracellular region"/>
    <property type="evidence" value="ECO:0007669"/>
    <property type="project" value="TreeGrafter"/>
</dbReference>
<feature type="transmembrane region" description="Helical" evidence="5">
    <location>
        <begin position="21"/>
        <end position="42"/>
    </location>
</feature>
<evidence type="ECO:0000256" key="1">
    <source>
        <dbReference type="ARBA" id="ARBA00022475"/>
    </source>
</evidence>
<evidence type="ECO:0000313" key="7">
    <source>
        <dbReference type="EMBL" id="AWO85188.1"/>
    </source>
</evidence>
<evidence type="ECO:0000256" key="3">
    <source>
        <dbReference type="ARBA" id="ARBA00022989"/>
    </source>
</evidence>
<dbReference type="EMBL" id="CP029604">
    <property type="protein sequence ID" value="AWO85188.1"/>
    <property type="molecule type" value="Genomic_DNA"/>
</dbReference>
<comment type="subcellular location">
    <subcellularLocation>
        <location evidence="5">Cell membrane</location>
        <topology evidence="5">Multi-pass membrane protein</topology>
    </subcellularLocation>
</comment>
<protein>
    <recommendedName>
        <fullName evidence="5">UPF0182 protein DLJ61_18225</fullName>
    </recommendedName>
</protein>
<dbReference type="GO" id="GO:0005886">
    <property type="term" value="C:plasma membrane"/>
    <property type="evidence" value="ECO:0007669"/>
    <property type="project" value="UniProtKB-SubCell"/>
</dbReference>
<name>A0AAD0K8C6_9ACTN</name>
<keyword evidence="2 5" id="KW-0812">Transmembrane</keyword>
<evidence type="ECO:0000313" key="8">
    <source>
        <dbReference type="Proteomes" id="UP000247118"/>
    </source>
</evidence>
<feature type="transmembrane region" description="Helical" evidence="5">
    <location>
        <begin position="264"/>
        <end position="283"/>
    </location>
</feature>
<comment type="similarity">
    <text evidence="5">Belongs to the UPF0182 family.</text>
</comment>
<dbReference type="KEGG" id="gta:BCM27_18030"/>
<feature type="region of interest" description="Disordered" evidence="6">
    <location>
        <begin position="911"/>
        <end position="956"/>
    </location>
</feature>
<keyword evidence="4 5" id="KW-0472">Membrane</keyword>
<dbReference type="NCBIfam" id="NF000825">
    <property type="entry name" value="PRK00068.1"/>
    <property type="match status" value="1"/>
</dbReference>
<evidence type="ECO:0000256" key="5">
    <source>
        <dbReference type="HAMAP-Rule" id="MF_01600"/>
    </source>
</evidence>
<feature type="transmembrane region" description="Helical" evidence="5">
    <location>
        <begin position="216"/>
        <end position="233"/>
    </location>
</feature>
<organism evidence="7 8">
    <name type="scientific">Gordonia terrae</name>
    <dbReference type="NCBI Taxonomy" id="2055"/>
    <lineage>
        <taxon>Bacteria</taxon>
        <taxon>Bacillati</taxon>
        <taxon>Actinomycetota</taxon>
        <taxon>Actinomycetes</taxon>
        <taxon>Mycobacteriales</taxon>
        <taxon>Gordoniaceae</taxon>
        <taxon>Gordonia</taxon>
    </lineage>
</organism>
<sequence>MGLVGVRGPAGMPTLSRRSKIIIGLGVAVLVLLLVGPRLIGLATDWLWFSDVGYSGVFTKVIWTRVILFLITTVVVGAIIFGAVALAYRSRPVFVPTAGPNDPLARYRTAIMGKVRWFAIVPAVIIGALAGLVAQGSWATVQMFLHGQSFGRTDPQFNLDIGFYAFDLPFYRFVLNLLFVVVVVAFLSNLVTHYLFGGIRLGQGGGSVTTAARIQLAVLAGTFLLLKAAAYWLDRYSLLSSQRKAEIFPGASYTDINAVLPSKLILMAIAIICAVAFFAGIVLRDLRVPALATVLMLFSALLIGVGWPLTMEQFSVKPNAAQKEAEYIDRAITSTREAYGIGPDKVVTQNDWTARPATPALVNSDVPTLSNVRILDPNVVSPTFIQQQQRQNFYGFPTQLAVDRYRIDGELRDFVVAVRELDPSRYLENQQNWLNKHLVYTHGDGFVAAPANRVNESRDVNDIDGGGDPFYYVSDTSNYQSEEYKRDAPIQVSQPRIYFGELLAKIDPDYAIVGSDDGQAREHDIGDDKYTYQGPAGVSLGNWFNRVLYAGKYAERNFLLSGEINSASKIIYNRDPRDRVEQVAPWLTVDSKTYPAVMEDGSIKWIVDGYTTLDNYPYSQPTSLQSATADAQDLNPGQTGRTQINKTVSYVRNSVKATVDAYTGEVELYEFDTEDPVLKTWMDVFPGTVKSRADFDAQTSLRDHVRYPEDIFKIQRQLLTRYHVDSPQTFFQASDFWSVPSDPTDPDADQRGLDQPPYYFVASDPESGQPTFQLTSVLTRLNRPILGAYVTVSSNPENYGQMTVKQLPGNAQRSGPKQAFNPMRTDGRVAESLKSLENTATVTFGNLLTLPVGDNGILYVVPMYAQAQGEEAFPRLFRVITRYEPAEREARIGYAPTTGEALRQVGITPAAGVVPDDQQPTEPDQAGTPDTNTPTPNEPPQQGDSPERDAAAKAIGDAITALREAQQGGDFAAYGQALDQLSQAVARYESLAAPN</sequence>